<dbReference type="Proteomes" id="UP001501459">
    <property type="component" value="Unassembled WGS sequence"/>
</dbReference>
<protein>
    <submittedName>
        <fullName evidence="1">Uncharacterized protein</fullName>
    </submittedName>
</protein>
<reference evidence="1 2" key="1">
    <citation type="journal article" date="2019" name="Int. J. Syst. Evol. Microbiol.">
        <title>The Global Catalogue of Microorganisms (GCM) 10K type strain sequencing project: providing services to taxonomists for standard genome sequencing and annotation.</title>
        <authorList>
            <consortium name="The Broad Institute Genomics Platform"/>
            <consortium name="The Broad Institute Genome Sequencing Center for Infectious Disease"/>
            <person name="Wu L."/>
            <person name="Ma J."/>
        </authorList>
    </citation>
    <scope>NUCLEOTIDE SEQUENCE [LARGE SCALE GENOMIC DNA]</scope>
    <source>
        <strain evidence="1 2">JCM 12149</strain>
    </source>
</reference>
<dbReference type="EMBL" id="BAAADM010000015">
    <property type="protein sequence ID" value="GAA0432692.1"/>
    <property type="molecule type" value="Genomic_DNA"/>
</dbReference>
<accession>A0ABN0Z489</accession>
<name>A0ABN0Z489_9BACI</name>
<organism evidence="1 2">
    <name type="scientific">Lentibacillus halophilus</name>
    <dbReference type="NCBI Taxonomy" id="295065"/>
    <lineage>
        <taxon>Bacteria</taxon>
        <taxon>Bacillati</taxon>
        <taxon>Bacillota</taxon>
        <taxon>Bacilli</taxon>
        <taxon>Bacillales</taxon>
        <taxon>Bacillaceae</taxon>
        <taxon>Lentibacillus</taxon>
    </lineage>
</organism>
<dbReference type="RefSeq" id="WP_343751155.1">
    <property type="nucleotide sequence ID" value="NZ_BAAADM010000015.1"/>
</dbReference>
<sequence>MEFNNELAMLEVPKINEVVEKFSNGDINWTQQQFESFLEGIKVDQVAKNFQDDYLYHDVVGNMFSVDEWEDMDSQEVYDELKLNYPEWLEGILVDVGYEEEANELSKEIEQNMMTLI</sequence>
<comment type="caution">
    <text evidence="1">The sequence shown here is derived from an EMBL/GenBank/DDBJ whole genome shotgun (WGS) entry which is preliminary data.</text>
</comment>
<evidence type="ECO:0000313" key="1">
    <source>
        <dbReference type="EMBL" id="GAA0432692.1"/>
    </source>
</evidence>
<keyword evidence="2" id="KW-1185">Reference proteome</keyword>
<proteinExistence type="predicted"/>
<evidence type="ECO:0000313" key="2">
    <source>
        <dbReference type="Proteomes" id="UP001501459"/>
    </source>
</evidence>
<gene>
    <name evidence="1" type="ORF">GCM10008983_06630</name>
</gene>